<dbReference type="EMBL" id="CFOH01000284">
    <property type="protein sequence ID" value="CFE51573.1"/>
    <property type="molecule type" value="Genomic_DNA"/>
</dbReference>
<gene>
    <name evidence="1" type="ORF">ERS007688_01938</name>
</gene>
<keyword evidence="1" id="KW-0560">Oxidoreductase</keyword>
<dbReference type="SUPFAM" id="SSF51412">
    <property type="entry name" value="Inosine monophosphate dehydrogenase (IMPDH)"/>
    <property type="match status" value="1"/>
</dbReference>
<dbReference type="Pfam" id="PF03060">
    <property type="entry name" value="NMO"/>
    <property type="match status" value="1"/>
</dbReference>
<evidence type="ECO:0000313" key="2">
    <source>
        <dbReference type="Proteomes" id="UP000046947"/>
    </source>
</evidence>
<reference evidence="1 2" key="1">
    <citation type="submission" date="2015-03" db="EMBL/GenBank/DDBJ databases">
        <authorList>
            <consortium name="Pathogen Informatics"/>
        </authorList>
    </citation>
    <scope>NUCLEOTIDE SEQUENCE [LARGE SCALE GENOMIC DNA]</scope>
    <source>
        <strain evidence="1 2">H09601792</strain>
    </source>
</reference>
<dbReference type="GO" id="GO:0018580">
    <property type="term" value="F:nitronate monooxygenase activity"/>
    <property type="evidence" value="ECO:0007669"/>
    <property type="project" value="TreeGrafter"/>
</dbReference>
<protein>
    <submittedName>
        <fullName evidence="1">Oxidoreductase</fullName>
        <ecNumber evidence="1">1.-.-.-</ecNumber>
    </submittedName>
</protein>
<dbReference type="PANTHER" id="PTHR42747:SF3">
    <property type="entry name" value="NITRONATE MONOOXYGENASE-RELATED"/>
    <property type="match status" value="1"/>
</dbReference>
<dbReference type="Proteomes" id="UP000046947">
    <property type="component" value="Unassembled WGS sequence"/>
</dbReference>
<accession>A0A654TM62</accession>
<evidence type="ECO:0000313" key="1">
    <source>
        <dbReference type="EMBL" id="CFE51573.1"/>
    </source>
</evidence>
<sequence length="125" mass="13090">MAAVLRRGAIAAQVGTALLLADEAGTNAAHRAALKNPEFDATLVTRAFSGRYARGLANNFTRLLDHVAPLGYPEVHQMTKPIRAAAVQADDPHGTNLWAGSAHRKTRPGPAADIIASLTPDVCSA</sequence>
<dbReference type="AlphaFoldDB" id="A0A654TM62"/>
<dbReference type="PANTHER" id="PTHR42747">
    <property type="entry name" value="NITRONATE MONOOXYGENASE-RELATED"/>
    <property type="match status" value="1"/>
</dbReference>
<name>A0A654TM62_MYCTX</name>
<proteinExistence type="predicted"/>
<dbReference type="InterPro" id="IPR013785">
    <property type="entry name" value="Aldolase_TIM"/>
</dbReference>
<dbReference type="EC" id="1.-.-.-" evidence="1"/>
<dbReference type="Gene3D" id="3.20.20.70">
    <property type="entry name" value="Aldolase class I"/>
    <property type="match status" value="1"/>
</dbReference>
<organism evidence="1 2">
    <name type="scientific">Mycobacterium tuberculosis</name>
    <dbReference type="NCBI Taxonomy" id="1773"/>
    <lineage>
        <taxon>Bacteria</taxon>
        <taxon>Bacillati</taxon>
        <taxon>Actinomycetota</taxon>
        <taxon>Actinomycetes</taxon>
        <taxon>Mycobacteriales</taxon>
        <taxon>Mycobacteriaceae</taxon>
        <taxon>Mycobacterium</taxon>
        <taxon>Mycobacterium tuberculosis complex</taxon>
    </lineage>
</organism>